<dbReference type="EMBL" id="BK016081">
    <property type="protein sequence ID" value="DAF93280.1"/>
    <property type="molecule type" value="Genomic_DNA"/>
</dbReference>
<protein>
    <submittedName>
        <fullName evidence="1">Kruppel-like factor 3 finger, kruppel-like, DNA BINDING</fullName>
    </submittedName>
</protein>
<proteinExistence type="predicted"/>
<evidence type="ECO:0000313" key="1">
    <source>
        <dbReference type="EMBL" id="DAF93280.1"/>
    </source>
</evidence>
<organism evidence="1">
    <name type="scientific">Phage sp. ctR9T2</name>
    <dbReference type="NCBI Taxonomy" id="2825795"/>
    <lineage>
        <taxon>Viruses</taxon>
    </lineage>
</organism>
<reference evidence="1" key="1">
    <citation type="journal article" date="2021" name="Proc. Natl. Acad. Sci. U.S.A.">
        <title>A Catalog of Tens of Thousands of Viruses from Human Metagenomes Reveals Hidden Associations with Chronic Diseases.</title>
        <authorList>
            <person name="Tisza M.J."/>
            <person name="Buck C.B."/>
        </authorList>
    </citation>
    <scope>NUCLEOTIDE SEQUENCE</scope>
    <source>
        <strain evidence="1">CtR9T2</strain>
    </source>
</reference>
<accession>A0A8S5UFN6</accession>
<sequence>MGITTKKYYTCCLCGRTSTDKDKIMECEASHIGVYPETSIEETYGRNPRVPYPDIIRVVMQDGAIAAYNFVKIEPN</sequence>
<name>A0A8S5UFN6_9VIRU</name>